<dbReference type="Proteomes" id="UP000051621">
    <property type="component" value="Unassembled WGS sequence"/>
</dbReference>
<dbReference type="STRING" id="1423731.FC81_GL000334"/>
<dbReference type="AlphaFoldDB" id="A0A0R1MFJ0"/>
<name>A0A0R1MFJ0_9LACO</name>
<sequence>MDVKLFHELITNNEQTTMFGYALIRDTLLSDLMGDNTSILYWSGKKLAREFFLATEDDLPLFFQHANWGHLQKIKSDKKQQLYKLDGPIIKQRLTNNLKADFLLEAGFIAETIQNQNGFIAETIVKDVDKRKHTITFLNQLDQNDKIDPSLIPEQDPLHLTDFIQETAATNEAK</sequence>
<dbReference type="OrthoDB" id="2965348at2"/>
<dbReference type="Gene3D" id="3.30.1380.20">
    <property type="entry name" value="Trafficking protein particle complex subunit 3"/>
    <property type="match status" value="1"/>
</dbReference>
<dbReference type="RefSeq" id="WP_057742458.1">
    <property type="nucleotide sequence ID" value="NZ_AZEF01000007.1"/>
</dbReference>
<evidence type="ECO:0000313" key="2">
    <source>
        <dbReference type="Proteomes" id="UP000051621"/>
    </source>
</evidence>
<dbReference type="Pfam" id="PF10702">
    <property type="entry name" value="DUF2507"/>
    <property type="match status" value="1"/>
</dbReference>
<reference evidence="1 2" key="1">
    <citation type="journal article" date="2015" name="Genome Announc.">
        <title>Expanding the biotechnology potential of lactobacilli through comparative genomics of 213 strains and associated genera.</title>
        <authorList>
            <person name="Sun Z."/>
            <person name="Harris H.M."/>
            <person name="McCann A."/>
            <person name="Guo C."/>
            <person name="Argimon S."/>
            <person name="Zhang W."/>
            <person name="Yang X."/>
            <person name="Jeffery I.B."/>
            <person name="Cooney J.C."/>
            <person name="Kagawa T.F."/>
            <person name="Liu W."/>
            <person name="Song Y."/>
            <person name="Salvetti E."/>
            <person name="Wrobel A."/>
            <person name="Rasinkangas P."/>
            <person name="Parkhill J."/>
            <person name="Rea M.C."/>
            <person name="O'Sullivan O."/>
            <person name="Ritari J."/>
            <person name="Douillard F.P."/>
            <person name="Paul Ross R."/>
            <person name="Yang R."/>
            <person name="Briner A.E."/>
            <person name="Felis G.E."/>
            <person name="de Vos W.M."/>
            <person name="Barrangou R."/>
            <person name="Klaenhammer T.R."/>
            <person name="Caufield P.W."/>
            <person name="Cui Y."/>
            <person name="Zhang H."/>
            <person name="O'Toole P.W."/>
        </authorList>
    </citation>
    <scope>NUCLEOTIDE SEQUENCE [LARGE SCALE GENOMIC DNA]</scope>
    <source>
        <strain evidence="1 2">DSM 19910</strain>
    </source>
</reference>
<accession>A0A0R1MFJ0</accession>
<dbReference type="PATRIC" id="fig|1423731.3.peg.344"/>
<dbReference type="InterPro" id="IPR024096">
    <property type="entry name" value="NO_sig/Golgi_transp_ligand-bd"/>
</dbReference>
<comment type="caution">
    <text evidence="1">The sequence shown here is derived from an EMBL/GenBank/DDBJ whole genome shotgun (WGS) entry which is preliminary data.</text>
</comment>
<organism evidence="1 2">
    <name type="scientific">Liquorilactobacillus capillatus DSM 19910</name>
    <dbReference type="NCBI Taxonomy" id="1423731"/>
    <lineage>
        <taxon>Bacteria</taxon>
        <taxon>Bacillati</taxon>
        <taxon>Bacillota</taxon>
        <taxon>Bacilli</taxon>
        <taxon>Lactobacillales</taxon>
        <taxon>Lactobacillaceae</taxon>
        <taxon>Liquorilactobacillus</taxon>
    </lineage>
</organism>
<dbReference type="InterPro" id="IPR019642">
    <property type="entry name" value="DUF2507"/>
</dbReference>
<protein>
    <recommendedName>
        <fullName evidence="3">Hydrocarbon binding protein</fullName>
    </recommendedName>
</protein>
<dbReference type="EMBL" id="AZEF01000007">
    <property type="protein sequence ID" value="KRL03067.1"/>
    <property type="molecule type" value="Genomic_DNA"/>
</dbReference>
<evidence type="ECO:0000313" key="1">
    <source>
        <dbReference type="EMBL" id="KRL03067.1"/>
    </source>
</evidence>
<keyword evidence="2" id="KW-1185">Reference proteome</keyword>
<dbReference type="SUPFAM" id="SSF111126">
    <property type="entry name" value="Ligand-binding domain in the NO signalling and Golgi transport"/>
    <property type="match status" value="1"/>
</dbReference>
<evidence type="ECO:0008006" key="3">
    <source>
        <dbReference type="Google" id="ProtNLM"/>
    </source>
</evidence>
<proteinExistence type="predicted"/>
<gene>
    <name evidence="1" type="ORF">FC81_GL000334</name>
</gene>